<feature type="compositionally biased region" description="Basic and acidic residues" evidence="1">
    <location>
        <begin position="353"/>
        <end position="388"/>
    </location>
</feature>
<sequence length="445" mass="49935">MDPDTHTHTDPLESLFRPAEKPRFADLKWRPWDEGVFNSTNQELKDRQELAFFAGTVHVRRAVSLNRPDGLSKLVDRTMLNFLASWGISGFFVGREELLRLIEGHETLLDSFRAGVLFAIGKLRDITVAEGVDETEFKELVDAFEAFVHKQYFDTVQLRAGIEEAAALEDVLNMLDAMEIVEEAEEMMEKDKAEAKATVETELDQDGAGDVQEEGGIEGNHEDQKDHKHVVDAVNAEDTEKMEDANKDDILGHNEDSNTDEPVVLLLELNKEKNNDHGQSKSEAVSGGGSSNEQAGNIGVTSKEEEIKKNTKGEYEHATISENENKLKDQTDGEHTSPKHRSKRAKSKKAKKAKEQAKRIEKKVKDAQKVEDALHVEENEKEEVIKEFECDENDGDSEKEEEIDKEAGVENVEDAKKEQDNIENVQDDEDAEDGANVDTHDVQGI</sequence>
<reference evidence="2 3" key="1">
    <citation type="submission" date="2021-02" db="EMBL/GenBank/DDBJ databases">
        <title>Genome assembly of Pseudopithomyces chartarum.</title>
        <authorList>
            <person name="Jauregui R."/>
            <person name="Singh J."/>
            <person name="Voisey C."/>
        </authorList>
    </citation>
    <scope>NUCLEOTIDE SEQUENCE [LARGE SCALE GENOMIC DNA]</scope>
    <source>
        <strain evidence="2 3">AGR01</strain>
    </source>
</reference>
<accession>A0AAN6LQY9</accession>
<dbReference type="AlphaFoldDB" id="A0AAN6LQY9"/>
<dbReference type="EMBL" id="WVTA01000013">
    <property type="protein sequence ID" value="KAK3202637.1"/>
    <property type="molecule type" value="Genomic_DNA"/>
</dbReference>
<keyword evidence="3" id="KW-1185">Reference proteome</keyword>
<proteinExistence type="predicted"/>
<dbReference type="Proteomes" id="UP001280581">
    <property type="component" value="Unassembled WGS sequence"/>
</dbReference>
<evidence type="ECO:0000313" key="2">
    <source>
        <dbReference type="EMBL" id="KAK3202637.1"/>
    </source>
</evidence>
<gene>
    <name evidence="2" type="ORF">GRF29_154g282450</name>
</gene>
<feature type="compositionally biased region" description="Acidic residues" evidence="1">
    <location>
        <begin position="389"/>
        <end position="404"/>
    </location>
</feature>
<feature type="compositionally biased region" description="Basic and acidic residues" evidence="1">
    <location>
        <begin position="405"/>
        <end position="420"/>
    </location>
</feature>
<name>A0AAN6LQY9_9PLEO</name>
<feature type="compositionally biased region" description="Acidic residues" evidence="1">
    <location>
        <begin position="201"/>
        <end position="216"/>
    </location>
</feature>
<feature type="region of interest" description="Disordered" evidence="1">
    <location>
        <begin position="189"/>
        <end position="228"/>
    </location>
</feature>
<feature type="compositionally biased region" description="Acidic residues" evidence="1">
    <location>
        <begin position="425"/>
        <end position="435"/>
    </location>
</feature>
<feature type="compositionally biased region" description="Basic and acidic residues" evidence="1">
    <location>
        <begin position="302"/>
        <end position="337"/>
    </location>
</feature>
<evidence type="ECO:0000256" key="1">
    <source>
        <dbReference type="SAM" id="MobiDB-lite"/>
    </source>
</evidence>
<organism evidence="2 3">
    <name type="scientific">Pseudopithomyces chartarum</name>
    <dbReference type="NCBI Taxonomy" id="1892770"/>
    <lineage>
        <taxon>Eukaryota</taxon>
        <taxon>Fungi</taxon>
        <taxon>Dikarya</taxon>
        <taxon>Ascomycota</taxon>
        <taxon>Pezizomycotina</taxon>
        <taxon>Dothideomycetes</taxon>
        <taxon>Pleosporomycetidae</taxon>
        <taxon>Pleosporales</taxon>
        <taxon>Massarineae</taxon>
        <taxon>Didymosphaeriaceae</taxon>
        <taxon>Pseudopithomyces</taxon>
    </lineage>
</organism>
<comment type="caution">
    <text evidence="2">The sequence shown here is derived from an EMBL/GenBank/DDBJ whole genome shotgun (WGS) entry which is preliminary data.</text>
</comment>
<feature type="region of interest" description="Disordered" evidence="1">
    <location>
        <begin position="272"/>
        <end position="445"/>
    </location>
</feature>
<feature type="compositionally biased region" description="Basic and acidic residues" evidence="1">
    <location>
        <begin position="219"/>
        <end position="228"/>
    </location>
</feature>
<feature type="compositionally biased region" description="Basic residues" evidence="1">
    <location>
        <begin position="338"/>
        <end position="352"/>
    </location>
</feature>
<evidence type="ECO:0000313" key="3">
    <source>
        <dbReference type="Proteomes" id="UP001280581"/>
    </source>
</evidence>
<protein>
    <submittedName>
        <fullName evidence="2">Uncharacterized protein</fullName>
    </submittedName>
</protein>
<feature type="compositionally biased region" description="Basic and acidic residues" evidence="1">
    <location>
        <begin position="189"/>
        <end position="199"/>
    </location>
</feature>